<evidence type="ECO:0000256" key="2">
    <source>
        <dbReference type="ARBA" id="ARBA00022857"/>
    </source>
</evidence>
<comment type="similarity">
    <text evidence="1">Belongs to the shaker potassium channel beta subunit family.</text>
</comment>
<evidence type="ECO:0000256" key="1">
    <source>
        <dbReference type="ARBA" id="ARBA00006515"/>
    </source>
</evidence>
<keyword evidence="2" id="KW-0521">NADP</keyword>
<sequence>LDSTPTTLALAWLAKNTNTSTIILGVTSVPQLMQNLEAIKLLPKITDEHLSKIEEILGNKPAE</sequence>
<comment type="caution">
    <text evidence="5">The sequence shown here is derived from an EMBL/GenBank/DDBJ whole genome shotgun (WGS) entry which is preliminary data.</text>
</comment>
<dbReference type="GO" id="GO:0016491">
    <property type="term" value="F:oxidoreductase activity"/>
    <property type="evidence" value="ECO:0007669"/>
    <property type="project" value="UniProtKB-KW"/>
</dbReference>
<name>A0AAD7BDG5_9AGAR</name>
<evidence type="ECO:0000259" key="4">
    <source>
        <dbReference type="Pfam" id="PF00248"/>
    </source>
</evidence>
<evidence type="ECO:0000313" key="5">
    <source>
        <dbReference type="EMBL" id="KAJ7617403.1"/>
    </source>
</evidence>
<feature type="domain" description="NADP-dependent oxidoreductase" evidence="4">
    <location>
        <begin position="3"/>
        <end position="56"/>
    </location>
</feature>
<evidence type="ECO:0000256" key="3">
    <source>
        <dbReference type="ARBA" id="ARBA00023002"/>
    </source>
</evidence>
<accession>A0AAD7BDG5</accession>
<evidence type="ECO:0000313" key="6">
    <source>
        <dbReference type="Proteomes" id="UP001221142"/>
    </source>
</evidence>
<dbReference type="InterPro" id="IPR023210">
    <property type="entry name" value="NADP_OxRdtase_dom"/>
</dbReference>
<proteinExistence type="inferred from homology"/>
<dbReference type="InterPro" id="IPR036812">
    <property type="entry name" value="NAD(P)_OxRdtase_dom_sf"/>
</dbReference>
<keyword evidence="6" id="KW-1185">Reference proteome</keyword>
<dbReference type="InterPro" id="IPR005399">
    <property type="entry name" value="K_chnl_volt-dep_bsu_KCNAB-rel"/>
</dbReference>
<dbReference type="AlphaFoldDB" id="A0AAD7BDG5"/>
<dbReference type="PANTHER" id="PTHR43150:SF2">
    <property type="entry name" value="HYPERKINETIC, ISOFORM M"/>
    <property type="match status" value="1"/>
</dbReference>
<keyword evidence="3" id="KW-0560">Oxidoreductase</keyword>
<dbReference type="Proteomes" id="UP001221142">
    <property type="component" value="Unassembled WGS sequence"/>
</dbReference>
<dbReference type="Pfam" id="PF00248">
    <property type="entry name" value="Aldo_ket_red"/>
    <property type="match status" value="1"/>
</dbReference>
<organism evidence="5 6">
    <name type="scientific">Roridomyces roridus</name>
    <dbReference type="NCBI Taxonomy" id="1738132"/>
    <lineage>
        <taxon>Eukaryota</taxon>
        <taxon>Fungi</taxon>
        <taxon>Dikarya</taxon>
        <taxon>Basidiomycota</taxon>
        <taxon>Agaricomycotina</taxon>
        <taxon>Agaricomycetes</taxon>
        <taxon>Agaricomycetidae</taxon>
        <taxon>Agaricales</taxon>
        <taxon>Marasmiineae</taxon>
        <taxon>Mycenaceae</taxon>
        <taxon>Roridomyces</taxon>
    </lineage>
</organism>
<dbReference type="PANTHER" id="PTHR43150">
    <property type="entry name" value="HYPERKINETIC, ISOFORM M"/>
    <property type="match status" value="1"/>
</dbReference>
<reference evidence="5" key="1">
    <citation type="submission" date="2023-03" db="EMBL/GenBank/DDBJ databases">
        <title>Massive genome expansion in bonnet fungi (Mycena s.s.) driven by repeated elements and novel gene families across ecological guilds.</title>
        <authorList>
            <consortium name="Lawrence Berkeley National Laboratory"/>
            <person name="Harder C.B."/>
            <person name="Miyauchi S."/>
            <person name="Viragh M."/>
            <person name="Kuo A."/>
            <person name="Thoen E."/>
            <person name="Andreopoulos B."/>
            <person name="Lu D."/>
            <person name="Skrede I."/>
            <person name="Drula E."/>
            <person name="Henrissat B."/>
            <person name="Morin E."/>
            <person name="Kohler A."/>
            <person name="Barry K."/>
            <person name="LaButti K."/>
            <person name="Morin E."/>
            <person name="Salamov A."/>
            <person name="Lipzen A."/>
            <person name="Mereny Z."/>
            <person name="Hegedus B."/>
            <person name="Baldrian P."/>
            <person name="Stursova M."/>
            <person name="Weitz H."/>
            <person name="Taylor A."/>
            <person name="Grigoriev I.V."/>
            <person name="Nagy L.G."/>
            <person name="Martin F."/>
            <person name="Kauserud H."/>
        </authorList>
    </citation>
    <scope>NUCLEOTIDE SEQUENCE</scope>
    <source>
        <strain evidence="5">9284</strain>
    </source>
</reference>
<feature type="non-terminal residue" evidence="5">
    <location>
        <position position="1"/>
    </location>
</feature>
<dbReference type="EMBL" id="JARKIF010000021">
    <property type="protein sequence ID" value="KAJ7617403.1"/>
    <property type="molecule type" value="Genomic_DNA"/>
</dbReference>
<feature type="non-terminal residue" evidence="5">
    <location>
        <position position="63"/>
    </location>
</feature>
<gene>
    <name evidence="5" type="ORF">FB45DRAFT_701317</name>
</gene>
<protein>
    <recommendedName>
        <fullName evidence="4">NADP-dependent oxidoreductase domain-containing protein</fullName>
    </recommendedName>
</protein>
<dbReference type="SUPFAM" id="SSF51430">
    <property type="entry name" value="NAD(P)-linked oxidoreductase"/>
    <property type="match status" value="1"/>
</dbReference>
<dbReference type="Gene3D" id="3.20.20.100">
    <property type="entry name" value="NADP-dependent oxidoreductase domain"/>
    <property type="match status" value="1"/>
</dbReference>